<organism evidence="1 2">
    <name type="scientific">candidate division TA06 bacterium</name>
    <dbReference type="NCBI Taxonomy" id="2250710"/>
    <lineage>
        <taxon>Bacteria</taxon>
        <taxon>Bacteria division TA06</taxon>
    </lineage>
</organism>
<reference evidence="1 2" key="1">
    <citation type="submission" date="2019-03" db="EMBL/GenBank/DDBJ databases">
        <title>Metabolic potential of uncultured bacteria and archaea associated with petroleum seepage in deep-sea sediments.</title>
        <authorList>
            <person name="Dong X."/>
            <person name="Hubert C."/>
        </authorList>
    </citation>
    <scope>NUCLEOTIDE SEQUENCE [LARGE SCALE GENOMIC DNA]</scope>
    <source>
        <strain evidence="1">E44_bin18</strain>
    </source>
</reference>
<evidence type="ECO:0000313" key="1">
    <source>
        <dbReference type="EMBL" id="TET44199.1"/>
    </source>
</evidence>
<comment type="caution">
    <text evidence="1">The sequence shown here is derived from an EMBL/GenBank/DDBJ whole genome shotgun (WGS) entry which is preliminary data.</text>
</comment>
<dbReference type="AlphaFoldDB" id="A0A523UP60"/>
<name>A0A523UP60_UNCT6</name>
<accession>A0A523UP60</accession>
<protein>
    <submittedName>
        <fullName evidence="1">Uncharacterized protein</fullName>
    </submittedName>
</protein>
<proteinExistence type="predicted"/>
<dbReference type="Proteomes" id="UP000315525">
    <property type="component" value="Unassembled WGS sequence"/>
</dbReference>
<dbReference type="EMBL" id="SOJN01000134">
    <property type="protein sequence ID" value="TET44199.1"/>
    <property type="molecule type" value="Genomic_DNA"/>
</dbReference>
<gene>
    <name evidence="1" type="ORF">E3J62_11060</name>
</gene>
<sequence length="60" mass="6674">MGKTLLSDYDVGKLWSMVLNPRPAWLNGYRGLGIYEGEIKTPDEQHAELGLLVGNDAKKN</sequence>
<evidence type="ECO:0000313" key="2">
    <source>
        <dbReference type="Proteomes" id="UP000315525"/>
    </source>
</evidence>